<accession>A0A5B0LRB5</accession>
<proteinExistence type="predicted"/>
<comment type="caution">
    <text evidence="2">The sequence shown here is derived from an EMBL/GenBank/DDBJ whole genome shotgun (WGS) entry which is preliminary data.</text>
</comment>
<feature type="region of interest" description="Disordered" evidence="1">
    <location>
        <begin position="1"/>
        <end position="38"/>
    </location>
</feature>
<reference evidence="4 5" key="1">
    <citation type="submission" date="2019-05" db="EMBL/GenBank/DDBJ databases">
        <title>Emergence of the Ug99 lineage of the wheat stem rust pathogen through somatic hybridization.</title>
        <authorList>
            <person name="Li F."/>
            <person name="Upadhyaya N.M."/>
            <person name="Sperschneider J."/>
            <person name="Matny O."/>
            <person name="Nguyen-Phuc H."/>
            <person name="Mago R."/>
            <person name="Raley C."/>
            <person name="Miller M.E."/>
            <person name="Silverstein K.A.T."/>
            <person name="Henningsen E."/>
            <person name="Hirsch C.D."/>
            <person name="Visser B."/>
            <person name="Pretorius Z.A."/>
            <person name="Steffenson B.J."/>
            <person name="Schwessinger B."/>
            <person name="Dodds P.N."/>
            <person name="Figueroa M."/>
        </authorList>
    </citation>
    <scope>NUCLEOTIDE SEQUENCE [LARGE SCALE GENOMIC DNA]</scope>
    <source>
        <strain evidence="2">21-0</strain>
        <strain evidence="3 5">Ug99</strain>
    </source>
</reference>
<protein>
    <submittedName>
        <fullName evidence="2">Uncharacterized protein</fullName>
    </submittedName>
</protein>
<dbReference type="Proteomes" id="UP000324748">
    <property type="component" value="Unassembled WGS sequence"/>
</dbReference>
<sequence length="103" mass="11304">MNREATGAGLSGAKKSAHEDDGGEEALQVNGEVEGDKGWPDTLRHNIIYISSPARDRSRRPFSGVAMFTIKSHELRGSLSRRASVIVAGYHYDLDHRTHESSV</sequence>
<name>A0A5B0LRB5_PUCGR</name>
<dbReference type="Proteomes" id="UP000325313">
    <property type="component" value="Unassembled WGS sequence"/>
</dbReference>
<organism evidence="2 4">
    <name type="scientific">Puccinia graminis f. sp. tritici</name>
    <dbReference type="NCBI Taxonomy" id="56615"/>
    <lineage>
        <taxon>Eukaryota</taxon>
        <taxon>Fungi</taxon>
        <taxon>Dikarya</taxon>
        <taxon>Basidiomycota</taxon>
        <taxon>Pucciniomycotina</taxon>
        <taxon>Pucciniomycetes</taxon>
        <taxon>Pucciniales</taxon>
        <taxon>Pucciniaceae</taxon>
        <taxon>Puccinia</taxon>
    </lineage>
</organism>
<evidence type="ECO:0000313" key="3">
    <source>
        <dbReference type="EMBL" id="KAA1092216.1"/>
    </source>
</evidence>
<evidence type="ECO:0000313" key="2">
    <source>
        <dbReference type="EMBL" id="KAA1067537.1"/>
    </source>
</evidence>
<dbReference type="AlphaFoldDB" id="A0A5B0LRB5"/>
<keyword evidence="4" id="KW-1185">Reference proteome</keyword>
<evidence type="ECO:0000313" key="5">
    <source>
        <dbReference type="Proteomes" id="UP000325313"/>
    </source>
</evidence>
<dbReference type="EMBL" id="VSWC01000184">
    <property type="protein sequence ID" value="KAA1067537.1"/>
    <property type="molecule type" value="Genomic_DNA"/>
</dbReference>
<evidence type="ECO:0000256" key="1">
    <source>
        <dbReference type="SAM" id="MobiDB-lite"/>
    </source>
</evidence>
<gene>
    <name evidence="2" type="ORF">PGT21_008537</name>
    <name evidence="3" type="ORF">PGTUg99_022432</name>
</gene>
<dbReference type="EMBL" id="VDEP01000377">
    <property type="protein sequence ID" value="KAA1092216.1"/>
    <property type="molecule type" value="Genomic_DNA"/>
</dbReference>
<evidence type="ECO:0000313" key="4">
    <source>
        <dbReference type="Proteomes" id="UP000324748"/>
    </source>
</evidence>